<dbReference type="InterPro" id="IPR039425">
    <property type="entry name" value="RNA_pol_sigma-70-like"/>
</dbReference>
<dbReference type="Proteomes" id="UP000055060">
    <property type="component" value="Unassembled WGS sequence"/>
</dbReference>
<accession>A0A0S7BH67</accession>
<organism evidence="8">
    <name type="scientific">Longilinea arvoryzae</name>
    <dbReference type="NCBI Taxonomy" id="360412"/>
    <lineage>
        <taxon>Bacteria</taxon>
        <taxon>Bacillati</taxon>
        <taxon>Chloroflexota</taxon>
        <taxon>Anaerolineae</taxon>
        <taxon>Anaerolineales</taxon>
        <taxon>Anaerolineaceae</taxon>
        <taxon>Longilinea</taxon>
    </lineage>
</organism>
<dbReference type="InterPro" id="IPR013249">
    <property type="entry name" value="RNA_pol_sigma70_r4_t2"/>
</dbReference>
<protein>
    <submittedName>
        <fullName evidence="8">RNA polymerase sigma factor, sigma-70 family</fullName>
    </submittedName>
</protein>
<dbReference type="Pfam" id="PF04542">
    <property type="entry name" value="Sigma70_r2"/>
    <property type="match status" value="1"/>
</dbReference>
<dbReference type="SUPFAM" id="SSF88946">
    <property type="entry name" value="Sigma2 domain of RNA polymerase sigma factors"/>
    <property type="match status" value="1"/>
</dbReference>
<dbReference type="EMBL" id="DF967972">
    <property type="protein sequence ID" value="GAP13394.1"/>
    <property type="molecule type" value="Genomic_DNA"/>
</dbReference>
<comment type="similarity">
    <text evidence="1">Belongs to the sigma-70 factor family. ECF subfamily.</text>
</comment>
<evidence type="ECO:0000256" key="2">
    <source>
        <dbReference type="ARBA" id="ARBA00023015"/>
    </source>
</evidence>
<keyword evidence="5" id="KW-0804">Transcription</keyword>
<evidence type="ECO:0000256" key="1">
    <source>
        <dbReference type="ARBA" id="ARBA00010641"/>
    </source>
</evidence>
<dbReference type="SUPFAM" id="SSF88659">
    <property type="entry name" value="Sigma3 and sigma4 domains of RNA polymerase sigma factors"/>
    <property type="match status" value="1"/>
</dbReference>
<dbReference type="Pfam" id="PF08281">
    <property type="entry name" value="Sigma70_r4_2"/>
    <property type="match status" value="1"/>
</dbReference>
<dbReference type="Gene3D" id="1.10.10.10">
    <property type="entry name" value="Winged helix-like DNA-binding domain superfamily/Winged helix DNA-binding domain"/>
    <property type="match status" value="1"/>
</dbReference>
<evidence type="ECO:0000256" key="4">
    <source>
        <dbReference type="ARBA" id="ARBA00023125"/>
    </source>
</evidence>
<dbReference type="RefSeq" id="WP_075072733.1">
    <property type="nucleotide sequence ID" value="NZ_DF967972.1"/>
</dbReference>
<gene>
    <name evidence="8" type="ORF">LARV_01148</name>
</gene>
<dbReference type="InterPro" id="IPR036388">
    <property type="entry name" value="WH-like_DNA-bd_sf"/>
</dbReference>
<dbReference type="AlphaFoldDB" id="A0A0S7BH67"/>
<dbReference type="InterPro" id="IPR014284">
    <property type="entry name" value="RNA_pol_sigma-70_dom"/>
</dbReference>
<dbReference type="Gene3D" id="1.10.1740.10">
    <property type="match status" value="1"/>
</dbReference>
<feature type="domain" description="RNA polymerase sigma factor 70 region 4 type 2" evidence="7">
    <location>
        <begin position="128"/>
        <end position="177"/>
    </location>
</feature>
<dbReference type="InterPro" id="IPR007627">
    <property type="entry name" value="RNA_pol_sigma70_r2"/>
</dbReference>
<evidence type="ECO:0000256" key="3">
    <source>
        <dbReference type="ARBA" id="ARBA00023082"/>
    </source>
</evidence>
<dbReference type="GO" id="GO:0003677">
    <property type="term" value="F:DNA binding"/>
    <property type="evidence" value="ECO:0007669"/>
    <property type="project" value="UniProtKB-KW"/>
</dbReference>
<keyword evidence="3" id="KW-0731">Sigma factor</keyword>
<reference evidence="8" key="1">
    <citation type="submission" date="2015-07" db="EMBL/GenBank/DDBJ databases">
        <title>Draft Genome Sequences of Anaerolinea thermolimosa IMO-1, Bellilinea caldifistulae GOMI-1, Leptolinea tardivitalis YMTK-2, Levilinea saccharolytica KIBI-1,Longilinea arvoryzae KOME-1, Previously Described as Members of the Anaerolineaceae (Chloroflexi).</title>
        <authorList>
            <person name="Sekiguchi Y."/>
            <person name="Ohashi A."/>
            <person name="Matsuura N."/>
            <person name="Tourlousse M.D."/>
        </authorList>
    </citation>
    <scope>NUCLEOTIDE SEQUENCE [LARGE SCALE GENOMIC DNA]</scope>
    <source>
        <strain evidence="8">KOME-1</strain>
    </source>
</reference>
<dbReference type="OrthoDB" id="9782703at2"/>
<dbReference type="InterPro" id="IPR013324">
    <property type="entry name" value="RNA_pol_sigma_r3/r4-like"/>
</dbReference>
<evidence type="ECO:0000256" key="5">
    <source>
        <dbReference type="ARBA" id="ARBA00023163"/>
    </source>
</evidence>
<sequence>MDEALAIAQLKAGNIAGLQTLVEKYQVEAVQAAGLITGDRTLAEDIVQAAFLRAFEKIRGFDETRPFRPWFMRMVTNDAIKAAVRQNRQRPLPEDGDADYEMVLQQLSAQPRESEDALVREERIAGMRQAIRRLSPTQRAAVVMVYFLNMSTEDSAGQLNCAPGTLRWHLSAARARLKMLLASQEGNKEKI</sequence>
<dbReference type="PANTHER" id="PTHR43133">
    <property type="entry name" value="RNA POLYMERASE ECF-TYPE SIGMA FACTO"/>
    <property type="match status" value="1"/>
</dbReference>
<dbReference type="NCBIfam" id="TIGR02937">
    <property type="entry name" value="sigma70-ECF"/>
    <property type="match status" value="1"/>
</dbReference>
<keyword evidence="4" id="KW-0238">DNA-binding</keyword>
<dbReference type="STRING" id="360412.LARV_01148"/>
<dbReference type="PANTHER" id="PTHR43133:SF8">
    <property type="entry name" value="RNA POLYMERASE SIGMA FACTOR HI_1459-RELATED"/>
    <property type="match status" value="1"/>
</dbReference>
<dbReference type="InterPro" id="IPR013325">
    <property type="entry name" value="RNA_pol_sigma_r2"/>
</dbReference>
<name>A0A0S7BH67_9CHLR</name>
<dbReference type="GO" id="GO:0006352">
    <property type="term" value="P:DNA-templated transcription initiation"/>
    <property type="evidence" value="ECO:0007669"/>
    <property type="project" value="InterPro"/>
</dbReference>
<keyword evidence="2" id="KW-0805">Transcription regulation</keyword>
<evidence type="ECO:0000313" key="8">
    <source>
        <dbReference type="EMBL" id="GAP13394.1"/>
    </source>
</evidence>
<dbReference type="GO" id="GO:0016987">
    <property type="term" value="F:sigma factor activity"/>
    <property type="evidence" value="ECO:0007669"/>
    <property type="project" value="UniProtKB-KW"/>
</dbReference>
<evidence type="ECO:0000259" key="7">
    <source>
        <dbReference type="Pfam" id="PF08281"/>
    </source>
</evidence>
<evidence type="ECO:0000313" key="9">
    <source>
        <dbReference type="Proteomes" id="UP000055060"/>
    </source>
</evidence>
<feature type="domain" description="RNA polymerase sigma-70 region 2" evidence="6">
    <location>
        <begin position="21"/>
        <end position="88"/>
    </location>
</feature>
<proteinExistence type="inferred from homology"/>
<keyword evidence="9" id="KW-1185">Reference proteome</keyword>
<evidence type="ECO:0000259" key="6">
    <source>
        <dbReference type="Pfam" id="PF04542"/>
    </source>
</evidence>